<reference evidence="6" key="3">
    <citation type="submission" date="2025-09" db="UniProtKB">
        <authorList>
            <consortium name="Ensembl"/>
        </authorList>
    </citation>
    <scope>IDENTIFICATION</scope>
</reference>
<dbReference type="OrthoDB" id="8943025at2759"/>
<comment type="subcellular location">
    <subcellularLocation>
        <location evidence="1">Cytoplasm</location>
    </subcellularLocation>
</comment>
<dbReference type="GO" id="GO:0015629">
    <property type="term" value="C:actin cytoskeleton"/>
    <property type="evidence" value="ECO:0007669"/>
    <property type="project" value="TreeGrafter"/>
</dbReference>
<dbReference type="GeneTree" id="ENSGT00950000183054"/>
<dbReference type="PANTHER" id="PTHR24217">
    <property type="entry name" value="PUTATIVE-RELATED"/>
    <property type="match status" value="1"/>
</dbReference>
<evidence type="ECO:0000256" key="2">
    <source>
        <dbReference type="ARBA" id="ARBA00022490"/>
    </source>
</evidence>
<evidence type="ECO:0000313" key="7">
    <source>
        <dbReference type="Proteomes" id="UP000694397"/>
    </source>
</evidence>
<evidence type="ECO:0000256" key="4">
    <source>
        <dbReference type="ARBA" id="ARBA00038161"/>
    </source>
</evidence>
<dbReference type="GO" id="GO:0005634">
    <property type="term" value="C:nucleus"/>
    <property type="evidence" value="ECO:0007669"/>
    <property type="project" value="TreeGrafter"/>
</dbReference>
<sequence length="721" mass="78954">MESGQGVAWTGSKPSTSETLRRPHEEESESSAFSGDSTRPCSSDLRGRKTNLSRSASLSEKELKDARDRSHIIAAQLSIPSNVSSRGVHLFNRRKERVNAFTLVSFGKGIRHQEAMDEKDPPLNRLAWEDSKTSDRELNHGSCDSRPSLCSSASMYKANKNMKVQTEHVLQLENVPNQEQDRHFVPLDKKDKEVSGQPASEFLEEITCDDCSSRLLHSNKGMGEISLSPQKTANGSLSLIKQKTTILNRTARPFGSPDILHSPEARSPVMGLPPPPSQTVHTLPKFSKPLTAEFSSPPTSLSYLPSPVSTPAHSPPPEFSSASLLCHITSPSPCLPQYPQTVAPESQYIPQFINERKQQEPIKTGILDESKALRTNRKSMFTFQEKPRISPNPELLSLVQGVDEKKKLRSQPEHIQEEELLALGAEASNFLTKDIVIKEEAKVLQWSSCLKKAEPRIRPVPKPELGLTNASGKGAELFARRQSRMEKYVIETPSVVKGYVRSPSPTMSLPPSWVFPSNIPDRDKAMSGSSEINVQASKSAKATSISSTKKSPAGDIPVWENGCNKTAMELPKYKPYQLNSSLFILNPTKDPMSSLPKGAPPPKPIIVEKGCMKEMFLSKNHKNQSPTSPFAHLNSPDPLRSAKGPSSDVPQSPVSGLGSVEVRPHNAALPGAQAGRIASPVSALSPTYPASPKYATQAPKPTYSARKAGIHSQVWRPSSFF</sequence>
<reference evidence="6" key="2">
    <citation type="submission" date="2025-08" db="UniProtKB">
        <authorList>
            <consortium name="Ensembl"/>
        </authorList>
    </citation>
    <scope>IDENTIFICATION</scope>
</reference>
<name>A0A8C9S3P8_SCLFO</name>
<keyword evidence="3" id="KW-0597">Phosphoprotein</keyword>
<dbReference type="PANTHER" id="PTHR24217:SF13">
    <property type="entry name" value="SYNAPTOPODIN"/>
    <property type="match status" value="1"/>
</dbReference>
<dbReference type="InterPro" id="IPR051976">
    <property type="entry name" value="Synaptopodin_domain"/>
</dbReference>
<proteinExistence type="inferred from homology"/>
<keyword evidence="7" id="KW-1185">Reference proteome</keyword>
<evidence type="ECO:0000256" key="5">
    <source>
        <dbReference type="SAM" id="MobiDB-lite"/>
    </source>
</evidence>
<dbReference type="Proteomes" id="UP000694397">
    <property type="component" value="Chromosome 13"/>
</dbReference>
<dbReference type="GO" id="GO:0030018">
    <property type="term" value="C:Z disc"/>
    <property type="evidence" value="ECO:0007669"/>
    <property type="project" value="TreeGrafter"/>
</dbReference>
<dbReference type="GO" id="GO:0032233">
    <property type="term" value="P:positive regulation of actin filament bundle assembly"/>
    <property type="evidence" value="ECO:0007669"/>
    <property type="project" value="TreeGrafter"/>
</dbReference>
<dbReference type="Ensembl" id="ENSSFOT00015024179.2">
    <property type="protein sequence ID" value="ENSSFOP00015023919.1"/>
    <property type="gene ID" value="ENSSFOG00015015362.2"/>
</dbReference>
<feature type="region of interest" description="Disordered" evidence="5">
    <location>
        <begin position="620"/>
        <end position="659"/>
    </location>
</feature>
<comment type="similarity">
    <text evidence="4">Belongs to the synaptopodin family.</text>
</comment>
<dbReference type="AlphaFoldDB" id="A0A8C9S3P8"/>
<organism evidence="6 7">
    <name type="scientific">Scleropages formosus</name>
    <name type="common">Asian bonytongue</name>
    <name type="synonym">Osteoglossum formosum</name>
    <dbReference type="NCBI Taxonomy" id="113540"/>
    <lineage>
        <taxon>Eukaryota</taxon>
        <taxon>Metazoa</taxon>
        <taxon>Chordata</taxon>
        <taxon>Craniata</taxon>
        <taxon>Vertebrata</taxon>
        <taxon>Euteleostomi</taxon>
        <taxon>Actinopterygii</taxon>
        <taxon>Neopterygii</taxon>
        <taxon>Teleostei</taxon>
        <taxon>Osteoglossocephala</taxon>
        <taxon>Osteoglossomorpha</taxon>
        <taxon>Osteoglossiformes</taxon>
        <taxon>Osteoglossidae</taxon>
        <taxon>Scleropages</taxon>
    </lineage>
</organism>
<evidence type="ECO:0000313" key="6">
    <source>
        <dbReference type="Ensembl" id="ENSSFOP00015023919.1"/>
    </source>
</evidence>
<feature type="compositionally biased region" description="Polar residues" evidence="5">
    <location>
        <begin position="30"/>
        <end position="41"/>
    </location>
</feature>
<accession>A0A8C9S3P8</accession>
<evidence type="ECO:0000256" key="3">
    <source>
        <dbReference type="ARBA" id="ARBA00022553"/>
    </source>
</evidence>
<evidence type="ECO:0000256" key="1">
    <source>
        <dbReference type="ARBA" id="ARBA00004496"/>
    </source>
</evidence>
<protein>
    <recommendedName>
        <fullName evidence="8">Synaptopodin</fullName>
    </recommendedName>
</protein>
<feature type="region of interest" description="Disordered" evidence="5">
    <location>
        <begin position="1"/>
        <end position="66"/>
    </location>
</feature>
<dbReference type="GO" id="GO:0003779">
    <property type="term" value="F:actin binding"/>
    <property type="evidence" value="ECO:0007669"/>
    <property type="project" value="TreeGrafter"/>
</dbReference>
<gene>
    <name evidence="6" type="primary">synpo</name>
</gene>
<evidence type="ECO:0008006" key="8">
    <source>
        <dbReference type="Google" id="ProtNLM"/>
    </source>
</evidence>
<keyword evidence="2" id="KW-0963">Cytoplasm</keyword>
<reference evidence="6 7" key="1">
    <citation type="submission" date="2019-04" db="EMBL/GenBank/DDBJ databases">
        <authorList>
            <consortium name="Wellcome Sanger Institute Data Sharing"/>
        </authorList>
    </citation>
    <scope>NUCLEOTIDE SEQUENCE [LARGE SCALE GENOMIC DNA]</scope>
</reference>